<reference evidence="1 2" key="1">
    <citation type="submission" date="2019-02" db="EMBL/GenBank/DDBJ databases">
        <title>Kribbella capetownensis sp. nov. and Kribbella speibonae sp. nov., isolated from soil.</title>
        <authorList>
            <person name="Curtis S.M."/>
            <person name="Norton I."/>
            <person name="Everest G.J."/>
            <person name="Meyers P.R."/>
        </authorList>
    </citation>
    <scope>NUCLEOTIDE SEQUENCE [LARGE SCALE GENOMIC DNA]</scope>
    <source>
        <strain evidence="1 2">DSM 27082</strain>
    </source>
</reference>
<name>A0A4R0IH33_9ACTN</name>
<keyword evidence="2" id="KW-1185">Reference proteome</keyword>
<proteinExistence type="predicted"/>
<dbReference type="AlphaFoldDB" id="A0A4R0IH33"/>
<gene>
    <name evidence="1" type="ORF">E0H50_24215</name>
</gene>
<protein>
    <submittedName>
        <fullName evidence="1">Uncharacterized protein</fullName>
    </submittedName>
</protein>
<dbReference type="Proteomes" id="UP000292695">
    <property type="component" value="Unassembled WGS sequence"/>
</dbReference>
<organism evidence="1 2">
    <name type="scientific">Kribbella sindirgiensis</name>
    <dbReference type="NCBI Taxonomy" id="1124744"/>
    <lineage>
        <taxon>Bacteria</taxon>
        <taxon>Bacillati</taxon>
        <taxon>Actinomycetota</taxon>
        <taxon>Actinomycetes</taxon>
        <taxon>Propionibacteriales</taxon>
        <taxon>Kribbellaceae</taxon>
        <taxon>Kribbella</taxon>
    </lineage>
</organism>
<evidence type="ECO:0000313" key="2">
    <source>
        <dbReference type="Proteomes" id="UP000292695"/>
    </source>
</evidence>
<accession>A0A4R0IH33</accession>
<dbReference type="EMBL" id="SJKA01000008">
    <property type="protein sequence ID" value="TCC30516.1"/>
    <property type="molecule type" value="Genomic_DNA"/>
</dbReference>
<sequence>MSLHPRVLRDLLEAEADVARERLGDRVTNISVGANNVEVHFIAHGVERRMRLTGADYDRRPLSLSFVDETGNPLPAEGWPPITTGGHHPVLGTPWTCLRGTLEYHLYAGHTAAADSWDASRADLRVPDVIEHVLQRCTA</sequence>
<evidence type="ECO:0000313" key="1">
    <source>
        <dbReference type="EMBL" id="TCC30516.1"/>
    </source>
</evidence>
<comment type="caution">
    <text evidence="1">The sequence shown here is derived from an EMBL/GenBank/DDBJ whole genome shotgun (WGS) entry which is preliminary data.</text>
</comment>